<dbReference type="GeneTree" id="ENSGT00940000158752"/>
<evidence type="ECO:0000256" key="1">
    <source>
        <dbReference type="ARBA" id="ARBA00006935"/>
    </source>
</evidence>
<keyword evidence="7" id="KW-0418">Kinase</keyword>
<keyword evidence="8 9" id="KW-0067">ATP-binding</keyword>
<dbReference type="PROSITE" id="PS00108">
    <property type="entry name" value="PROTEIN_KINASE_ST"/>
    <property type="match status" value="1"/>
</dbReference>
<evidence type="ECO:0000256" key="7">
    <source>
        <dbReference type="ARBA" id="ARBA00022777"/>
    </source>
</evidence>
<dbReference type="SUPFAM" id="SSF56112">
    <property type="entry name" value="Protein kinase-like (PK-like)"/>
    <property type="match status" value="1"/>
</dbReference>
<dbReference type="Proteomes" id="UP000472272">
    <property type="component" value="Chromosome 1"/>
</dbReference>
<dbReference type="Gene3D" id="2.30.29.30">
    <property type="entry name" value="Pleckstrin-homology domain (PH domain)/Phosphotyrosine-binding domain (PTB)"/>
    <property type="match status" value="1"/>
</dbReference>
<feature type="binding site" evidence="9">
    <location>
        <position position="189"/>
    </location>
    <ligand>
        <name>ATP</name>
        <dbReference type="ChEBI" id="CHEBI:30616"/>
    </ligand>
</feature>
<feature type="domain" description="AGC-kinase C-terminal" evidence="13">
    <location>
        <begin position="387"/>
        <end position="458"/>
    </location>
</feature>
<dbReference type="Pfam" id="PF00433">
    <property type="entry name" value="Pkinase_C"/>
    <property type="match status" value="1"/>
</dbReference>
<keyword evidence="4" id="KW-0597">Phosphoprotein</keyword>
<evidence type="ECO:0000256" key="3">
    <source>
        <dbReference type="ARBA" id="ARBA00022527"/>
    </source>
</evidence>
<dbReference type="PROSITE" id="PS50003">
    <property type="entry name" value="PH_DOMAIN"/>
    <property type="match status" value="1"/>
</dbReference>
<reference evidence="14 15" key="1">
    <citation type="journal article" date="2019" name="Proc. Natl. Acad. Sci. U.S.A.">
        <title>Regulatory changes in pterin and carotenoid genes underlie balanced color polymorphisms in the wall lizard.</title>
        <authorList>
            <person name="Andrade P."/>
            <person name="Pinho C."/>
            <person name="Perez I de Lanuza G."/>
            <person name="Afonso S."/>
            <person name="Brejcha J."/>
            <person name="Rubin C.J."/>
            <person name="Wallerman O."/>
            <person name="Pereira P."/>
            <person name="Sabatino S.J."/>
            <person name="Bellati A."/>
            <person name="Pellitteri-Rosa D."/>
            <person name="Bosakova Z."/>
            <person name="Bunikis I."/>
            <person name="Carretero M.A."/>
            <person name="Feiner N."/>
            <person name="Marsik P."/>
            <person name="Pauperio F."/>
            <person name="Salvi D."/>
            <person name="Soler L."/>
            <person name="While G.M."/>
            <person name="Uller T."/>
            <person name="Font E."/>
            <person name="Andersson L."/>
            <person name="Carneiro M."/>
        </authorList>
    </citation>
    <scope>NUCLEOTIDE SEQUENCE</scope>
</reference>
<dbReference type="InterPro" id="IPR017892">
    <property type="entry name" value="Pkinase_C"/>
</dbReference>
<evidence type="ECO:0000256" key="6">
    <source>
        <dbReference type="ARBA" id="ARBA00022741"/>
    </source>
</evidence>
<evidence type="ECO:0000256" key="10">
    <source>
        <dbReference type="RuleBase" id="RU000304"/>
    </source>
</evidence>
<dbReference type="FunFam" id="2.30.29.30:FF:000027">
    <property type="entry name" value="Non-specific serine/threonine protein kinase"/>
    <property type="match status" value="1"/>
</dbReference>
<dbReference type="InterPro" id="IPR000719">
    <property type="entry name" value="Prot_kinase_dom"/>
</dbReference>
<gene>
    <name evidence="14" type="primary">AKT1</name>
</gene>
<dbReference type="InterPro" id="IPR008271">
    <property type="entry name" value="Ser/Thr_kinase_AS"/>
</dbReference>
<evidence type="ECO:0000256" key="4">
    <source>
        <dbReference type="ARBA" id="ARBA00022553"/>
    </source>
</evidence>
<dbReference type="Pfam" id="PF00169">
    <property type="entry name" value="PH"/>
    <property type="match status" value="1"/>
</dbReference>
<dbReference type="AlphaFoldDB" id="A0A670I871"/>
<evidence type="ECO:0000259" key="13">
    <source>
        <dbReference type="PROSITE" id="PS51285"/>
    </source>
</evidence>
<evidence type="ECO:0000259" key="12">
    <source>
        <dbReference type="PROSITE" id="PS50011"/>
    </source>
</evidence>
<keyword evidence="5" id="KW-0808">Transferase</keyword>
<dbReference type="SMART" id="SM00220">
    <property type="entry name" value="S_TKc"/>
    <property type="match status" value="1"/>
</dbReference>
<dbReference type="GO" id="GO:0004674">
    <property type="term" value="F:protein serine/threonine kinase activity"/>
    <property type="evidence" value="ECO:0007669"/>
    <property type="project" value="UniProtKB-KW"/>
</dbReference>
<comment type="similarity">
    <text evidence="1">Belongs to the protein kinase superfamily. AGC Ser/Thr protein kinase family. RAC subfamily.</text>
</comment>
<organism evidence="14 15">
    <name type="scientific">Podarcis muralis</name>
    <name type="common">Wall lizard</name>
    <name type="synonym">Lacerta muralis</name>
    <dbReference type="NCBI Taxonomy" id="64176"/>
    <lineage>
        <taxon>Eukaryota</taxon>
        <taxon>Metazoa</taxon>
        <taxon>Chordata</taxon>
        <taxon>Craniata</taxon>
        <taxon>Vertebrata</taxon>
        <taxon>Euteleostomi</taxon>
        <taxon>Lepidosauria</taxon>
        <taxon>Squamata</taxon>
        <taxon>Bifurcata</taxon>
        <taxon>Unidentata</taxon>
        <taxon>Episquamata</taxon>
        <taxon>Laterata</taxon>
        <taxon>Lacertibaenia</taxon>
        <taxon>Lacertidae</taxon>
        <taxon>Podarcis</taxon>
    </lineage>
</organism>
<feature type="domain" description="Protein kinase" evidence="12">
    <location>
        <begin position="150"/>
        <end position="386"/>
    </location>
</feature>
<keyword evidence="15" id="KW-1185">Reference proteome</keyword>
<dbReference type="InterPro" id="IPR039026">
    <property type="entry name" value="PH_PKB"/>
</dbReference>
<protein>
    <recommendedName>
        <fullName evidence="2">non-specific serine/threonine protein kinase</fullName>
        <ecNumber evidence="2">2.7.11.1</ecNumber>
    </recommendedName>
</protein>
<dbReference type="InterPro" id="IPR001849">
    <property type="entry name" value="PH_domain"/>
</dbReference>
<dbReference type="Gene3D" id="1.10.510.10">
    <property type="entry name" value="Transferase(Phosphotransferase) domain 1"/>
    <property type="match status" value="1"/>
</dbReference>
<feature type="domain" description="PH" evidence="11">
    <location>
        <begin position="5"/>
        <end position="108"/>
    </location>
</feature>
<sequence length="458" mass="53266">MNEVAIVKEGWLHKRGEYIKTWRPRYFLLKNDGTFIGYKERPQDVDQRESPLNNFSVAQCQLMKTERPKPNTFIIRCLQWTTVIERTFHVETPEERDEWTKAIQTVADSLKKQEEEIMDFRSGSPSDNSGAEEMEISMTKPKHKVTMTEFEYLKLLGKGTFGKVILVKEKATGRYYAMKILKKEVIVAKALKYSFQTHDRLCFVMEYANGGELFFHLSRERVFSEDRARFYGAEIVSALDYLHSEKNVVYRDLKLENLMLDKDGHIKITDFGLCKEGIKDGATMKTFCGTPEYLAPEVLEDNDYGRAVDWWGLGVVMYEMMCGRLPFYNQDHEKLFELILSEEIRFPRTLSPEAKSLLSGLLKKDPKQRLGGGQDDAKEIMQHKFFAGIVWQDVYEKKLIPPFKPQVTSETDTRYFDEEFTAQMITITPPDQDDNMDYVDSERRPHFPQFSYSASGTA</sequence>
<dbReference type="PROSITE" id="PS50011">
    <property type="entry name" value="PROTEIN_KINASE_DOM"/>
    <property type="match status" value="1"/>
</dbReference>
<dbReference type="InterPro" id="IPR000961">
    <property type="entry name" value="AGC-kinase_C"/>
</dbReference>
<dbReference type="SMART" id="SM00233">
    <property type="entry name" value="PH"/>
    <property type="match status" value="1"/>
</dbReference>
<evidence type="ECO:0000256" key="5">
    <source>
        <dbReference type="ARBA" id="ARBA00022679"/>
    </source>
</evidence>
<dbReference type="PROSITE" id="PS51285">
    <property type="entry name" value="AGC_KINASE_CTER"/>
    <property type="match status" value="1"/>
</dbReference>
<dbReference type="EC" id="2.7.11.1" evidence="2"/>
<evidence type="ECO:0000259" key="11">
    <source>
        <dbReference type="PROSITE" id="PS50003"/>
    </source>
</evidence>
<evidence type="ECO:0000256" key="2">
    <source>
        <dbReference type="ARBA" id="ARBA00012513"/>
    </source>
</evidence>
<evidence type="ECO:0000313" key="15">
    <source>
        <dbReference type="Proteomes" id="UP000472272"/>
    </source>
</evidence>
<dbReference type="GO" id="GO:0005524">
    <property type="term" value="F:ATP binding"/>
    <property type="evidence" value="ECO:0007669"/>
    <property type="project" value="UniProtKB-UniRule"/>
</dbReference>
<keyword evidence="6 9" id="KW-0547">Nucleotide-binding</keyword>
<reference evidence="14" key="2">
    <citation type="submission" date="2025-08" db="UniProtKB">
        <authorList>
            <consortium name="Ensembl"/>
        </authorList>
    </citation>
    <scope>IDENTIFICATION</scope>
</reference>
<accession>A0A670I871</accession>
<dbReference type="Ensembl" id="ENSPMRT00000008560.1">
    <property type="protein sequence ID" value="ENSPMRP00000008005.1"/>
    <property type="gene ID" value="ENSPMRG00000005409.1"/>
</dbReference>
<evidence type="ECO:0000256" key="9">
    <source>
        <dbReference type="PROSITE-ProRule" id="PRU10141"/>
    </source>
</evidence>
<reference evidence="14" key="3">
    <citation type="submission" date="2025-09" db="UniProtKB">
        <authorList>
            <consortium name="Ensembl"/>
        </authorList>
    </citation>
    <scope>IDENTIFICATION</scope>
</reference>
<dbReference type="Gene3D" id="3.30.200.20">
    <property type="entry name" value="Phosphorylase Kinase, domain 1"/>
    <property type="match status" value="2"/>
</dbReference>
<dbReference type="InterPro" id="IPR017441">
    <property type="entry name" value="Protein_kinase_ATP_BS"/>
</dbReference>
<dbReference type="SMART" id="SM00133">
    <property type="entry name" value="S_TK_X"/>
    <property type="match status" value="1"/>
</dbReference>
<dbReference type="Pfam" id="PF00069">
    <property type="entry name" value="Pkinase"/>
    <property type="match status" value="1"/>
</dbReference>
<evidence type="ECO:0000313" key="14">
    <source>
        <dbReference type="Ensembl" id="ENSPMRP00000008005.1"/>
    </source>
</evidence>
<proteinExistence type="inferred from homology"/>
<dbReference type="InterPro" id="IPR011009">
    <property type="entry name" value="Kinase-like_dom_sf"/>
</dbReference>
<dbReference type="SUPFAM" id="SSF50729">
    <property type="entry name" value="PH domain-like"/>
    <property type="match status" value="1"/>
</dbReference>
<name>A0A670I871_PODMU</name>
<dbReference type="PROSITE" id="PS00107">
    <property type="entry name" value="PROTEIN_KINASE_ATP"/>
    <property type="match status" value="1"/>
</dbReference>
<dbReference type="CDD" id="cd01241">
    <property type="entry name" value="PH_PKB"/>
    <property type="match status" value="1"/>
</dbReference>
<dbReference type="FunFam" id="1.10.510.10:FF:000033">
    <property type="entry name" value="Non-specific serine/threonine protein kinase"/>
    <property type="match status" value="1"/>
</dbReference>
<dbReference type="InterPro" id="IPR011993">
    <property type="entry name" value="PH-like_dom_sf"/>
</dbReference>
<dbReference type="PANTHER" id="PTHR24351">
    <property type="entry name" value="RIBOSOMAL PROTEIN S6 KINASE"/>
    <property type="match status" value="1"/>
</dbReference>
<evidence type="ECO:0000256" key="8">
    <source>
        <dbReference type="ARBA" id="ARBA00022840"/>
    </source>
</evidence>
<keyword evidence="3 10" id="KW-0723">Serine/threonine-protein kinase</keyword>